<dbReference type="PANTHER" id="PTHR11558">
    <property type="entry name" value="SPERMIDINE/SPERMINE SYNTHASE"/>
    <property type="match status" value="1"/>
</dbReference>
<dbReference type="EMBL" id="BTSX01000006">
    <property type="protein sequence ID" value="GMT02841.1"/>
    <property type="molecule type" value="Genomic_DNA"/>
</dbReference>
<dbReference type="GO" id="GO:0008295">
    <property type="term" value="P:spermidine biosynthetic process"/>
    <property type="evidence" value="ECO:0007669"/>
    <property type="project" value="TreeGrafter"/>
</dbReference>
<keyword evidence="2" id="KW-0472">Membrane</keyword>
<evidence type="ECO:0000256" key="2">
    <source>
        <dbReference type="SAM" id="Phobius"/>
    </source>
</evidence>
<reference evidence="3" key="1">
    <citation type="submission" date="2023-10" db="EMBL/GenBank/DDBJ databases">
        <title>Genome assembly of Pristionchus species.</title>
        <authorList>
            <person name="Yoshida K."/>
            <person name="Sommer R.J."/>
        </authorList>
    </citation>
    <scope>NUCLEOTIDE SEQUENCE</scope>
    <source>
        <strain evidence="3">RS0144</strain>
    </source>
</reference>
<comment type="caution">
    <text evidence="3">The sequence shown here is derived from an EMBL/GenBank/DDBJ whole genome shotgun (WGS) entry which is preliminary data.</text>
</comment>
<organism evidence="3 4">
    <name type="scientific">Pristionchus entomophagus</name>
    <dbReference type="NCBI Taxonomy" id="358040"/>
    <lineage>
        <taxon>Eukaryota</taxon>
        <taxon>Metazoa</taxon>
        <taxon>Ecdysozoa</taxon>
        <taxon>Nematoda</taxon>
        <taxon>Chromadorea</taxon>
        <taxon>Rhabditida</taxon>
        <taxon>Rhabditina</taxon>
        <taxon>Diplogasteromorpha</taxon>
        <taxon>Diplogasteroidea</taxon>
        <taxon>Neodiplogasteridae</taxon>
        <taxon>Pristionchus</taxon>
    </lineage>
</organism>
<feature type="transmembrane region" description="Helical" evidence="2">
    <location>
        <begin position="38"/>
        <end position="55"/>
    </location>
</feature>
<keyword evidence="2" id="KW-1133">Transmembrane helix</keyword>
<accession>A0AAV5U8P8</accession>
<evidence type="ECO:0000256" key="1">
    <source>
        <dbReference type="SAM" id="MobiDB-lite"/>
    </source>
</evidence>
<dbReference type="Proteomes" id="UP001432027">
    <property type="component" value="Unassembled WGS sequence"/>
</dbReference>
<protein>
    <recommendedName>
        <fullName evidence="5">Methyltransferase</fullName>
    </recommendedName>
</protein>
<evidence type="ECO:0000313" key="3">
    <source>
        <dbReference type="EMBL" id="GMT02841.1"/>
    </source>
</evidence>
<evidence type="ECO:0000313" key="4">
    <source>
        <dbReference type="Proteomes" id="UP001432027"/>
    </source>
</evidence>
<name>A0AAV5U8P8_9BILA</name>
<gene>
    <name evidence="3" type="ORF">PENTCL1PPCAC_25015</name>
</gene>
<dbReference type="GO" id="GO:0005829">
    <property type="term" value="C:cytosol"/>
    <property type="evidence" value="ECO:0007669"/>
    <property type="project" value="TreeGrafter"/>
</dbReference>
<keyword evidence="2" id="KW-0812">Transmembrane</keyword>
<dbReference type="AlphaFoldDB" id="A0AAV5U8P8"/>
<dbReference type="Pfam" id="PF01564">
    <property type="entry name" value="Spermine_synth"/>
    <property type="match status" value="1"/>
</dbReference>
<feature type="region of interest" description="Disordered" evidence="1">
    <location>
        <begin position="1"/>
        <end position="29"/>
    </location>
</feature>
<dbReference type="SUPFAM" id="SSF53335">
    <property type="entry name" value="S-adenosyl-L-methionine-dependent methyltransferases"/>
    <property type="match status" value="1"/>
</dbReference>
<evidence type="ECO:0008006" key="5">
    <source>
        <dbReference type="Google" id="ProtNLM"/>
    </source>
</evidence>
<sequence>MRVRQRRKMEQERDTGHGMERQPERTTTLLNPRGGRHAVFAFGSLILVLYLYNLHDPHAWKWRIDEIQRSKIKSIENEGENNRSKITFGRKMQADVMLNLTTRNVHVLHEFCDSFGECFSVEQRYWKADGKIVAHRMIAIRAKSSLVLTMAVMITPKVISPAYLDPLQWAINHTVLSLSLSDLSRPQMMLQIGLGGGVTTNFLALMPMNLSIDVVELEPTVYDVAKQFFDLTNDKRVRVHIEDGVKFTERATDIVYDSILLDACTNDVKETILCPAGVFQSPIIIGKTGVLSVNMFTTRDQGFQQLQIEQMFRKHFVQCFSLRFTMEQKMLFCSNRDDFYWSMKKKEFLENLDDFDYRMRTNLHKLISNFNN</sequence>
<feature type="compositionally biased region" description="Basic and acidic residues" evidence="1">
    <location>
        <begin position="8"/>
        <end position="24"/>
    </location>
</feature>
<dbReference type="GO" id="GO:0004766">
    <property type="term" value="F:spermidine synthase activity"/>
    <property type="evidence" value="ECO:0007669"/>
    <property type="project" value="TreeGrafter"/>
</dbReference>
<keyword evidence="4" id="KW-1185">Reference proteome</keyword>
<dbReference type="InterPro" id="IPR029063">
    <property type="entry name" value="SAM-dependent_MTases_sf"/>
</dbReference>
<dbReference type="InterPro" id="IPR001045">
    <property type="entry name" value="Spermi_synthase"/>
</dbReference>
<dbReference type="PANTHER" id="PTHR11558:SF11">
    <property type="entry name" value="SPERMIDINE SYNTHASE"/>
    <property type="match status" value="1"/>
</dbReference>
<dbReference type="Gene3D" id="3.40.50.150">
    <property type="entry name" value="Vaccinia Virus protein VP39"/>
    <property type="match status" value="1"/>
</dbReference>
<proteinExistence type="predicted"/>